<name>A0ABX8ZLL8_9SPHN</name>
<dbReference type="EMBL" id="CP081295">
    <property type="protein sequence ID" value="QZD89903.1"/>
    <property type="molecule type" value="Genomic_DNA"/>
</dbReference>
<feature type="transmembrane region" description="Helical" evidence="2">
    <location>
        <begin position="12"/>
        <end position="31"/>
    </location>
</feature>
<keyword evidence="2" id="KW-0472">Membrane</keyword>
<dbReference type="Proteomes" id="UP000824281">
    <property type="component" value="Chromosome"/>
</dbReference>
<reference evidence="3 4" key="1">
    <citation type="submission" date="2021-08" db="EMBL/GenBank/DDBJ databases">
        <title>Comparative Genomics Analysis of the Genus Qipengyuania Reveals Extensive Genetic Diversity and Metabolic Versatility, Including the Description of Fifteen Novel Species.</title>
        <authorList>
            <person name="Liu Y."/>
        </authorList>
    </citation>
    <scope>NUCLEOTIDE SEQUENCE [LARGE SCALE GENOMIC DNA]</scope>
    <source>
        <strain evidence="3 4">1NDH13</strain>
    </source>
</reference>
<evidence type="ECO:0000313" key="3">
    <source>
        <dbReference type="EMBL" id="QZD89903.1"/>
    </source>
</evidence>
<dbReference type="RefSeq" id="WP_221425380.1">
    <property type="nucleotide sequence ID" value="NZ_CP081295.1"/>
</dbReference>
<organism evidence="3 4">
    <name type="scientific">Qipengyuania aurantiaca</name>
    <dbReference type="NCBI Taxonomy" id="2867233"/>
    <lineage>
        <taxon>Bacteria</taxon>
        <taxon>Pseudomonadati</taxon>
        <taxon>Pseudomonadota</taxon>
        <taxon>Alphaproteobacteria</taxon>
        <taxon>Sphingomonadales</taxon>
        <taxon>Erythrobacteraceae</taxon>
        <taxon>Qipengyuania</taxon>
    </lineage>
</organism>
<proteinExistence type="predicted"/>
<feature type="transmembrane region" description="Helical" evidence="2">
    <location>
        <begin position="37"/>
        <end position="59"/>
    </location>
</feature>
<evidence type="ECO:0000313" key="4">
    <source>
        <dbReference type="Proteomes" id="UP000824281"/>
    </source>
</evidence>
<keyword evidence="2" id="KW-0812">Transmembrane</keyword>
<evidence type="ECO:0008006" key="5">
    <source>
        <dbReference type="Google" id="ProtNLM"/>
    </source>
</evidence>
<feature type="compositionally biased region" description="Gly residues" evidence="1">
    <location>
        <begin position="172"/>
        <end position="189"/>
    </location>
</feature>
<feature type="region of interest" description="Disordered" evidence="1">
    <location>
        <begin position="168"/>
        <end position="189"/>
    </location>
</feature>
<accession>A0ABX8ZLL8</accession>
<sequence length="189" mass="20726">MQQIRYSKDRTAQTAVWMLVAIIFGVTLFTISSGKGAFIGVVFAAIGIFGFPAMVRYAFGDGVVLEYDHTFVTHHGVLRSSRIRWDEVTDIEVESQSVNFIRTNRFLKIKGPFNFLGYAWVTEKLLDKRDRPVEKLADEIIAFLENPAPVARQAPAGGFGQAMPDTRSSGVIGEGPGAPRAGGFGRKGL</sequence>
<keyword evidence="4" id="KW-1185">Reference proteome</keyword>
<keyword evidence="2" id="KW-1133">Transmembrane helix</keyword>
<protein>
    <recommendedName>
        <fullName evidence="5">PH domain-containing protein</fullName>
    </recommendedName>
</protein>
<evidence type="ECO:0000256" key="1">
    <source>
        <dbReference type="SAM" id="MobiDB-lite"/>
    </source>
</evidence>
<evidence type="ECO:0000256" key="2">
    <source>
        <dbReference type="SAM" id="Phobius"/>
    </source>
</evidence>
<gene>
    <name evidence="3" type="ORF">K3148_00345</name>
</gene>